<evidence type="ECO:0000256" key="1">
    <source>
        <dbReference type="ARBA" id="ARBA00009018"/>
    </source>
</evidence>
<dbReference type="EMBL" id="CP065726">
    <property type="protein sequence ID" value="QPT37888.1"/>
    <property type="molecule type" value="Genomic_DNA"/>
</dbReference>
<evidence type="ECO:0000256" key="2">
    <source>
        <dbReference type="ARBA" id="ARBA00022741"/>
    </source>
</evidence>
<dbReference type="NCBIfam" id="TIGR00152">
    <property type="entry name" value="dephospho-CoA kinase"/>
    <property type="match status" value="1"/>
</dbReference>
<dbReference type="GO" id="GO:0015937">
    <property type="term" value="P:coenzyme A biosynthetic process"/>
    <property type="evidence" value="ECO:0007669"/>
    <property type="project" value="UniProtKB-UniRule"/>
</dbReference>
<proteinExistence type="inferred from homology"/>
<dbReference type="EC" id="2.7.1.24" evidence="5 6"/>
<dbReference type="GeneID" id="84020431"/>
<gene>
    <name evidence="5" type="primary">coaE</name>
    <name evidence="7" type="ORF">I6G28_08330</name>
</gene>
<dbReference type="PROSITE" id="PS51219">
    <property type="entry name" value="DPCK"/>
    <property type="match status" value="1"/>
</dbReference>
<dbReference type="RefSeq" id="WP_111726190.1">
    <property type="nucleotide sequence ID" value="NZ_CP065726.1"/>
</dbReference>
<evidence type="ECO:0000256" key="4">
    <source>
        <dbReference type="ARBA" id="ARBA00022993"/>
    </source>
</evidence>
<dbReference type="GO" id="GO:0004140">
    <property type="term" value="F:dephospho-CoA kinase activity"/>
    <property type="evidence" value="ECO:0007669"/>
    <property type="project" value="UniProtKB-UniRule"/>
</dbReference>
<evidence type="ECO:0000256" key="5">
    <source>
        <dbReference type="HAMAP-Rule" id="MF_00376"/>
    </source>
</evidence>
<keyword evidence="8" id="KW-1185">Reference proteome</keyword>
<sequence length="210" mass="23854">MAIWVGLTGGIGSGKSAAAQYFADLGVPRIDADAVAHALTDSDGIALLKIRQLFGDRFFDNQGVLKRDMLRKEVFASNTQKTLLESVMLPLIFSEIKKQQETFNDAPYGIVEIPLLTEKRQFMKLIQRVLTISTPLEERIVRVMKRSGLSRKAVSDIIRHQAEDRDRLLLTDDALLNDGNIKHLHDKIRRLHTFYSSIFTMQQIQEKHHG</sequence>
<accession>A0A7T3ETC7</accession>
<feature type="binding site" evidence="5">
    <location>
        <begin position="12"/>
        <end position="17"/>
    </location>
    <ligand>
        <name>ATP</name>
        <dbReference type="ChEBI" id="CHEBI:30616"/>
    </ligand>
</feature>
<evidence type="ECO:0000313" key="7">
    <source>
        <dbReference type="EMBL" id="QPT37888.1"/>
    </source>
</evidence>
<dbReference type="PANTHER" id="PTHR10695">
    <property type="entry name" value="DEPHOSPHO-COA KINASE-RELATED"/>
    <property type="match status" value="1"/>
</dbReference>
<comment type="pathway">
    <text evidence="5">Cofactor biosynthesis; coenzyme A biosynthesis; CoA from (R)-pantothenate: step 5/5.</text>
</comment>
<comment type="function">
    <text evidence="5">Catalyzes the phosphorylation of the 3'-hydroxyl group of dephosphocoenzyme A to form coenzyme A.</text>
</comment>
<keyword evidence="5" id="KW-0963">Cytoplasm</keyword>
<dbReference type="Gene3D" id="3.40.50.300">
    <property type="entry name" value="P-loop containing nucleotide triphosphate hydrolases"/>
    <property type="match status" value="1"/>
</dbReference>
<evidence type="ECO:0000313" key="8">
    <source>
        <dbReference type="Proteomes" id="UP000594865"/>
    </source>
</evidence>
<evidence type="ECO:0000256" key="6">
    <source>
        <dbReference type="NCBIfam" id="TIGR00152"/>
    </source>
</evidence>
<dbReference type="UniPathway" id="UPA00241">
    <property type="reaction ID" value="UER00356"/>
</dbReference>
<name>A0A7T3ETC7_NEICI</name>
<comment type="catalytic activity">
    <reaction evidence="5">
        <text>3'-dephospho-CoA + ATP = ADP + CoA + H(+)</text>
        <dbReference type="Rhea" id="RHEA:18245"/>
        <dbReference type="ChEBI" id="CHEBI:15378"/>
        <dbReference type="ChEBI" id="CHEBI:30616"/>
        <dbReference type="ChEBI" id="CHEBI:57287"/>
        <dbReference type="ChEBI" id="CHEBI:57328"/>
        <dbReference type="ChEBI" id="CHEBI:456216"/>
        <dbReference type="EC" id="2.7.1.24"/>
    </reaction>
</comment>
<dbReference type="CDD" id="cd02022">
    <property type="entry name" value="DPCK"/>
    <property type="match status" value="1"/>
</dbReference>
<dbReference type="GO" id="GO:0005524">
    <property type="term" value="F:ATP binding"/>
    <property type="evidence" value="ECO:0007669"/>
    <property type="project" value="UniProtKB-UniRule"/>
</dbReference>
<dbReference type="Proteomes" id="UP000594865">
    <property type="component" value="Chromosome"/>
</dbReference>
<dbReference type="HAMAP" id="MF_00376">
    <property type="entry name" value="Dephospho_CoA_kinase"/>
    <property type="match status" value="1"/>
</dbReference>
<keyword evidence="5 7" id="KW-0418">Kinase</keyword>
<evidence type="ECO:0000256" key="3">
    <source>
        <dbReference type="ARBA" id="ARBA00022840"/>
    </source>
</evidence>
<dbReference type="SUPFAM" id="SSF52540">
    <property type="entry name" value="P-loop containing nucleoside triphosphate hydrolases"/>
    <property type="match status" value="1"/>
</dbReference>
<keyword evidence="4 5" id="KW-0173">Coenzyme A biosynthesis</keyword>
<dbReference type="InterPro" id="IPR027417">
    <property type="entry name" value="P-loop_NTPase"/>
</dbReference>
<dbReference type="PANTHER" id="PTHR10695:SF46">
    <property type="entry name" value="BIFUNCTIONAL COENZYME A SYNTHASE-RELATED"/>
    <property type="match status" value="1"/>
</dbReference>
<keyword evidence="2 5" id="KW-0547">Nucleotide-binding</keyword>
<organism evidence="7 8">
    <name type="scientific">Neisseria cinerea</name>
    <dbReference type="NCBI Taxonomy" id="483"/>
    <lineage>
        <taxon>Bacteria</taxon>
        <taxon>Pseudomonadati</taxon>
        <taxon>Pseudomonadota</taxon>
        <taxon>Betaproteobacteria</taxon>
        <taxon>Neisseriales</taxon>
        <taxon>Neisseriaceae</taxon>
        <taxon>Neisseria</taxon>
    </lineage>
</organism>
<protein>
    <recommendedName>
        <fullName evidence="5 6">Dephospho-CoA kinase</fullName>
        <ecNumber evidence="5 6">2.7.1.24</ecNumber>
    </recommendedName>
    <alternativeName>
        <fullName evidence="5">Dephosphocoenzyme A kinase</fullName>
    </alternativeName>
</protein>
<dbReference type="AlphaFoldDB" id="A0A7T3ETC7"/>
<keyword evidence="3 5" id="KW-0067">ATP-binding</keyword>
<comment type="similarity">
    <text evidence="1 5">Belongs to the CoaE family.</text>
</comment>
<dbReference type="Pfam" id="PF01121">
    <property type="entry name" value="CoaE"/>
    <property type="match status" value="1"/>
</dbReference>
<comment type="subcellular location">
    <subcellularLocation>
        <location evidence="5">Cytoplasm</location>
    </subcellularLocation>
</comment>
<dbReference type="InterPro" id="IPR001977">
    <property type="entry name" value="Depp_CoAkinase"/>
</dbReference>
<dbReference type="GO" id="GO:0005737">
    <property type="term" value="C:cytoplasm"/>
    <property type="evidence" value="ECO:0007669"/>
    <property type="project" value="UniProtKB-SubCell"/>
</dbReference>
<reference evidence="7 8" key="1">
    <citation type="submission" date="2020-12" db="EMBL/GenBank/DDBJ databases">
        <title>FDA dAtabase for Regulatory Grade micrObial Sequences (FDA-ARGOS): Supporting development and validation of Infectious Disease Dx tests.</title>
        <authorList>
            <person name="Sproer C."/>
            <person name="Gronow S."/>
            <person name="Severitt S."/>
            <person name="Schroder I."/>
            <person name="Tallon L."/>
            <person name="Sadzewicz L."/>
            <person name="Zhao X."/>
            <person name="Boylan J."/>
            <person name="Ott S."/>
            <person name="Bowen H."/>
            <person name="Vavikolanu K."/>
            <person name="Mehta A."/>
            <person name="Aluvathingal J."/>
            <person name="Nadendla S."/>
            <person name="Lowell S."/>
            <person name="Myers T."/>
            <person name="Yan Y."/>
            <person name="Sichtig H."/>
        </authorList>
    </citation>
    <scope>NUCLEOTIDE SEQUENCE [LARGE SCALE GENOMIC DNA]</scope>
    <source>
        <strain evidence="7 8">FDAARGOS_871</strain>
    </source>
</reference>
<keyword evidence="5 7" id="KW-0808">Transferase</keyword>